<reference evidence="2 3" key="1">
    <citation type="submission" date="2016-01" db="EMBL/GenBank/DDBJ databases">
        <title>Genome sequencing of Roseivirga echinicomitans KMM 6058.</title>
        <authorList>
            <person name="Selvaratnam C."/>
            <person name="Thevarajoo S."/>
            <person name="Goh K.M."/>
            <person name="Ee R."/>
            <person name="Chan K.-G."/>
            <person name="Chong C.S."/>
        </authorList>
    </citation>
    <scope>NUCLEOTIDE SEQUENCE [LARGE SCALE GENOMIC DNA]</scope>
    <source>
        <strain evidence="2 3">KMM 6058</strain>
    </source>
</reference>
<evidence type="ECO:0000313" key="3">
    <source>
        <dbReference type="Proteomes" id="UP000075615"/>
    </source>
</evidence>
<dbReference type="SUPFAM" id="SSF47240">
    <property type="entry name" value="Ferritin-like"/>
    <property type="match status" value="1"/>
</dbReference>
<dbReference type="InterPro" id="IPR012347">
    <property type="entry name" value="Ferritin-like"/>
</dbReference>
<keyword evidence="3" id="KW-1185">Reference proteome</keyword>
<dbReference type="InterPro" id="IPR009078">
    <property type="entry name" value="Ferritin-like_SF"/>
</dbReference>
<dbReference type="AlphaFoldDB" id="A0A150XUX7"/>
<organism evidence="2 3">
    <name type="scientific">Roseivirga echinicomitans</name>
    <dbReference type="NCBI Taxonomy" id="296218"/>
    <lineage>
        <taxon>Bacteria</taxon>
        <taxon>Pseudomonadati</taxon>
        <taxon>Bacteroidota</taxon>
        <taxon>Cytophagia</taxon>
        <taxon>Cytophagales</taxon>
        <taxon>Roseivirgaceae</taxon>
        <taxon>Roseivirga</taxon>
    </lineage>
</organism>
<dbReference type="InterPro" id="IPR019243">
    <property type="entry name" value="DUF2202"/>
</dbReference>
<sequence length="186" mass="21307">MINTDDELVNIQIWALPVEPLSETEIDALLFMREEEKLARDVYDHLFTIWSLKIFNNISASEQSHTDAVRTLLNKYELEDPAINRPPGVFVNQELQTLYTELIQVGSVSLESALKVGAAIEEIDILDLQRELSSNVDNEDIILVFENLMKGSKNHLKSFVLNLKKQNIAYVPQYLTQEEFEVIINS</sequence>
<name>A0A150XUX7_9BACT</name>
<dbReference type="Gene3D" id="1.20.1260.10">
    <property type="match status" value="1"/>
</dbReference>
<dbReference type="Pfam" id="PF09968">
    <property type="entry name" value="DUF2202"/>
    <property type="match status" value="1"/>
</dbReference>
<protein>
    <recommendedName>
        <fullName evidence="1">DUF2202 domain-containing protein</fullName>
    </recommendedName>
</protein>
<dbReference type="STRING" id="296218.AWN68_15015"/>
<dbReference type="CDD" id="cd01048">
    <property type="entry name" value="Ferritin_like_AB2"/>
    <property type="match status" value="1"/>
</dbReference>
<evidence type="ECO:0000313" key="2">
    <source>
        <dbReference type="EMBL" id="KYG82557.1"/>
    </source>
</evidence>
<comment type="caution">
    <text evidence="2">The sequence shown here is derived from an EMBL/GenBank/DDBJ whole genome shotgun (WGS) entry which is preliminary data.</text>
</comment>
<dbReference type="EMBL" id="LRDB01000003">
    <property type="protein sequence ID" value="KYG82557.1"/>
    <property type="molecule type" value="Genomic_DNA"/>
</dbReference>
<feature type="domain" description="DUF2202" evidence="1">
    <location>
        <begin position="25"/>
        <end position="186"/>
    </location>
</feature>
<dbReference type="Proteomes" id="UP000075615">
    <property type="component" value="Unassembled WGS sequence"/>
</dbReference>
<gene>
    <name evidence="2" type="ORF">AWN68_15015</name>
</gene>
<proteinExistence type="predicted"/>
<evidence type="ECO:0000259" key="1">
    <source>
        <dbReference type="Pfam" id="PF09968"/>
    </source>
</evidence>
<accession>A0A150XUX7</accession>